<feature type="transmembrane region" description="Helical" evidence="1">
    <location>
        <begin position="195"/>
        <end position="217"/>
    </location>
</feature>
<feature type="transmembrane region" description="Helical" evidence="1">
    <location>
        <begin position="163"/>
        <end position="183"/>
    </location>
</feature>
<organism evidence="2 3">
    <name type="scientific">Nonomuraea longicatena</name>
    <dbReference type="NCBI Taxonomy" id="83682"/>
    <lineage>
        <taxon>Bacteria</taxon>
        <taxon>Bacillati</taxon>
        <taxon>Actinomycetota</taxon>
        <taxon>Actinomycetes</taxon>
        <taxon>Streptosporangiales</taxon>
        <taxon>Streptosporangiaceae</taxon>
        <taxon>Nonomuraea</taxon>
    </lineage>
</organism>
<proteinExistence type="predicted"/>
<feature type="transmembrane region" description="Helical" evidence="1">
    <location>
        <begin position="383"/>
        <end position="409"/>
    </location>
</feature>
<keyword evidence="1" id="KW-0472">Membrane</keyword>
<keyword evidence="3" id="KW-1185">Reference proteome</keyword>
<evidence type="ECO:0000313" key="3">
    <source>
        <dbReference type="Proteomes" id="UP001501578"/>
    </source>
</evidence>
<dbReference type="EMBL" id="BAAAHQ010000023">
    <property type="protein sequence ID" value="GAA0934969.1"/>
    <property type="molecule type" value="Genomic_DNA"/>
</dbReference>
<evidence type="ECO:0000313" key="2">
    <source>
        <dbReference type="EMBL" id="GAA0934969.1"/>
    </source>
</evidence>
<gene>
    <name evidence="2" type="ORF">GCM10009560_42680</name>
</gene>
<name>A0ABN1PZ05_9ACTN</name>
<dbReference type="Proteomes" id="UP001501578">
    <property type="component" value="Unassembled WGS sequence"/>
</dbReference>
<feature type="transmembrane region" description="Helical" evidence="1">
    <location>
        <begin position="415"/>
        <end position="438"/>
    </location>
</feature>
<feature type="transmembrane region" description="Helical" evidence="1">
    <location>
        <begin position="322"/>
        <end position="344"/>
    </location>
</feature>
<dbReference type="RefSeq" id="WP_343951692.1">
    <property type="nucleotide sequence ID" value="NZ_BAAAHQ010000023.1"/>
</dbReference>
<feature type="transmembrane region" description="Helical" evidence="1">
    <location>
        <begin position="238"/>
        <end position="261"/>
    </location>
</feature>
<keyword evidence="1" id="KW-0812">Transmembrane</keyword>
<evidence type="ECO:0008006" key="4">
    <source>
        <dbReference type="Google" id="ProtNLM"/>
    </source>
</evidence>
<comment type="caution">
    <text evidence="2">The sequence shown here is derived from an EMBL/GenBank/DDBJ whole genome shotgun (WGS) entry which is preliminary data.</text>
</comment>
<reference evidence="2 3" key="1">
    <citation type="journal article" date="2019" name="Int. J. Syst. Evol. Microbiol.">
        <title>The Global Catalogue of Microorganisms (GCM) 10K type strain sequencing project: providing services to taxonomists for standard genome sequencing and annotation.</title>
        <authorList>
            <consortium name="The Broad Institute Genomics Platform"/>
            <consortium name="The Broad Institute Genome Sequencing Center for Infectious Disease"/>
            <person name="Wu L."/>
            <person name="Ma J."/>
        </authorList>
    </citation>
    <scope>NUCLEOTIDE SEQUENCE [LARGE SCALE GENOMIC DNA]</scope>
    <source>
        <strain evidence="2 3">JCM 11136</strain>
    </source>
</reference>
<feature type="transmembrane region" description="Helical" evidence="1">
    <location>
        <begin position="350"/>
        <end position="371"/>
    </location>
</feature>
<feature type="transmembrane region" description="Helical" evidence="1">
    <location>
        <begin position="82"/>
        <end position="113"/>
    </location>
</feature>
<evidence type="ECO:0000256" key="1">
    <source>
        <dbReference type="SAM" id="Phobius"/>
    </source>
</evidence>
<protein>
    <recommendedName>
        <fullName evidence="4">Tape measure protein</fullName>
    </recommendedName>
</protein>
<sequence length="653" mass="65395">MALNVGELYATLELKDRLTGPLGKATAGIKVKATGIHAAMIMVGMAAARMAGAVASGASRAGASFVSSGAKMASTGAKSAGLLAGVGVAGVAAGGVLAGVFAGITAGIATIGIQAAMSAPQVKAAFADLKTSVQADLADAASVFQGPLIAAAGQLKSMFSTQIAPALVSMFTTLSPLVGQFTAGLGDFLTPMLPAIQGVVAAVTPMLSVLAGSMGTFGSQLAGFLAPISQALSQSSGLLATLVTGVGGLLQALAPLLAAFVRLGAQVAGPLMSGLAMVGQTLSAQLGPVLVQLGPLIGQLITQFAQIAASVIPLLPPFLQLAAALAAALMPVLTQIVQALTAALQPILVALQPVLAALAEVFGQVIVALLPILPPISQLITSLLPVVVTLVKALTPILTMLATVFAKIVSAVTPFIAPLVQIVTALLPPLISLVQAVVKIFQGDLKGAIKVVSDAFSHAGRVIKENFLKIIDLGKNLLTGLWEGISSKVSWFLGKIGEFFSSILPDWVRDMLGIRSPSRVFAAIGSFTMLGFADGVTAEQPAVLRAADQATRGFGASFRAGLAREASGLSDAISGATPGKVGIIPTGVKSALHAGGRRAGKVSAGSTRGVVVPSGGTVPGSVTVNVTNIHPQAEPTSRTVNRGLQYAATIGLT</sequence>
<accession>A0ABN1PZ05</accession>
<keyword evidence="1" id="KW-1133">Transmembrane helix</keyword>